<dbReference type="AlphaFoldDB" id="A0A6B0U8N8"/>
<reference evidence="2" key="1">
    <citation type="submission" date="2019-12" db="EMBL/GenBank/DDBJ databases">
        <title>An insight into the sialome of adult female Ixodes ricinus ticks feeding for 6 days.</title>
        <authorList>
            <person name="Perner J."/>
            <person name="Ribeiro J.M.C."/>
        </authorList>
    </citation>
    <scope>NUCLEOTIDE SEQUENCE</scope>
    <source>
        <strain evidence="2">Semi-engorged</strain>
        <tissue evidence="2">Salivary glands</tissue>
    </source>
</reference>
<evidence type="ECO:0000313" key="2">
    <source>
        <dbReference type="EMBL" id="MXU84496.1"/>
    </source>
</evidence>
<protein>
    <submittedName>
        <fullName evidence="2">Uncharacterized protein</fullName>
    </submittedName>
</protein>
<accession>A0A6B0U8N8</accession>
<sequence>MKLGYDLSGVWRPYVFLLLDWMTKGNMVHSVHYFPSYFQALIFFFFFFWKLWFFVALNRGIVRNAVHARVETTRLRPHKES</sequence>
<evidence type="ECO:0000256" key="1">
    <source>
        <dbReference type="SAM" id="Phobius"/>
    </source>
</evidence>
<organism evidence="2">
    <name type="scientific">Ixodes ricinus</name>
    <name type="common">Common tick</name>
    <name type="synonym">Acarus ricinus</name>
    <dbReference type="NCBI Taxonomy" id="34613"/>
    <lineage>
        <taxon>Eukaryota</taxon>
        <taxon>Metazoa</taxon>
        <taxon>Ecdysozoa</taxon>
        <taxon>Arthropoda</taxon>
        <taxon>Chelicerata</taxon>
        <taxon>Arachnida</taxon>
        <taxon>Acari</taxon>
        <taxon>Parasitiformes</taxon>
        <taxon>Ixodida</taxon>
        <taxon>Ixodoidea</taxon>
        <taxon>Ixodidae</taxon>
        <taxon>Ixodinae</taxon>
        <taxon>Ixodes</taxon>
    </lineage>
</organism>
<keyword evidence="1" id="KW-1133">Transmembrane helix</keyword>
<proteinExistence type="predicted"/>
<feature type="transmembrane region" description="Helical" evidence="1">
    <location>
        <begin position="37"/>
        <end position="57"/>
    </location>
</feature>
<keyword evidence="1" id="KW-0812">Transmembrane</keyword>
<keyword evidence="1" id="KW-0472">Membrane</keyword>
<name>A0A6B0U8N8_IXORI</name>
<dbReference type="EMBL" id="GIFC01002413">
    <property type="protein sequence ID" value="MXU84496.1"/>
    <property type="molecule type" value="Transcribed_RNA"/>
</dbReference>